<feature type="region of interest" description="Disordered" evidence="2">
    <location>
        <begin position="765"/>
        <end position="794"/>
    </location>
</feature>
<protein>
    <recommendedName>
        <fullName evidence="3">Carbohydrate binding module family 25 domain-containing protein</fullName>
    </recommendedName>
</protein>
<reference evidence="4" key="1">
    <citation type="submission" date="2021-01" db="EMBL/GenBank/DDBJ databases">
        <title>Adiantum capillus-veneris genome.</title>
        <authorList>
            <person name="Fang Y."/>
            <person name="Liao Q."/>
        </authorList>
    </citation>
    <scope>NUCLEOTIDE SEQUENCE</scope>
    <source>
        <strain evidence="4">H3</strain>
        <tissue evidence="4">Leaf</tissue>
    </source>
</reference>
<evidence type="ECO:0000256" key="1">
    <source>
        <dbReference type="SAM" id="Coils"/>
    </source>
</evidence>
<dbReference type="AlphaFoldDB" id="A0A9D4V1U8"/>
<organism evidence="4 5">
    <name type="scientific">Adiantum capillus-veneris</name>
    <name type="common">Maidenhair fern</name>
    <dbReference type="NCBI Taxonomy" id="13818"/>
    <lineage>
        <taxon>Eukaryota</taxon>
        <taxon>Viridiplantae</taxon>
        <taxon>Streptophyta</taxon>
        <taxon>Embryophyta</taxon>
        <taxon>Tracheophyta</taxon>
        <taxon>Polypodiopsida</taxon>
        <taxon>Polypodiidae</taxon>
        <taxon>Polypodiales</taxon>
        <taxon>Pteridineae</taxon>
        <taxon>Pteridaceae</taxon>
        <taxon>Vittarioideae</taxon>
        <taxon>Adiantum</taxon>
    </lineage>
</organism>
<keyword evidence="1" id="KW-0175">Coiled coil</keyword>
<accession>A0A9D4V1U8</accession>
<keyword evidence="5" id="KW-1185">Reference proteome</keyword>
<evidence type="ECO:0000313" key="4">
    <source>
        <dbReference type="EMBL" id="KAI5078211.1"/>
    </source>
</evidence>
<sequence>MEACTAATTSLPDSSLQRGSSFPLAAPAGTRLHCAYVSKERTRAWKAVRAIISNSSSAGSSDKRSEQESNGLEDVAMLFDSCEQLKVIVDSSASSGVGTDMRNRVDHLLKRVRMLKQSAERAARGPGGRLPSQLIASLKALQREHGSLENILRLATEAGPVLIEEEGNNLENSGLAVVAQKADLSRSYVADTVDVELARGQDNGTPVEVLSGPKYVMSTPFREGSFQLSAVRAEIERRVMEQLSKKQGRFYSKEELTKRREEFQKVPSVNQRCLGGDKNDLDNAVRMGKASMVDAHSVCNKEEEEFEVGRREMESGSSIELHEQTGRKFDEMLSDLREELSDVIKNLKEREDSLLVLEEKLMGEQRKLSDKINELSGEVKERLTGEQLSNTLGKVILDREEDLKRIESQLASLCSDLNMKDKILAGWRNEQEKIRQEFQAGFLRLESRLHQVEGVFEGFSPQSVLAELRSLKVTLTALQEGQSFEQSKLANWQTKVEHLERSLLSNAQQIKKLTSEVEGRVWEGDMKDMLNKVLNEVEMQSKKLQERMECVSAEQVKTATSLGLLQEEWRAHRKELQRHIEDVEDKLVFLETTQNQGVLLELSTIKNKLSELQDEQKHERSVVLEAQQQMVVLEGKGLDLLRRMNEDAEVQKQDLLEEVRILVDELLRNSNVHQRDGIQESVSLQESNATVKDGGYLRKNSSSNHALGSKLSVTVSTNDQRKVAIQEGAQVRDKGTASLEAFFSVMGNLIREELKKMDDTSAQTLPLNDLHQSADSTQGLTSSSMDKTNPCTTDGGNQKQHIVLRYDSTWKTAFIHYCADNLGWTKVPGILMQDASDSEGKYRKEFKIKAARLEFVVTDGQGNWDQAPNGNNYLLETPGIFDLRSGVLKAASLF</sequence>
<dbReference type="InterPro" id="IPR013783">
    <property type="entry name" value="Ig-like_fold"/>
</dbReference>
<dbReference type="GO" id="GO:2001070">
    <property type="term" value="F:starch binding"/>
    <property type="evidence" value="ECO:0007669"/>
    <property type="project" value="InterPro"/>
</dbReference>
<dbReference type="OrthoDB" id="1905742at2759"/>
<evidence type="ECO:0000259" key="3">
    <source>
        <dbReference type="SMART" id="SM01066"/>
    </source>
</evidence>
<gene>
    <name evidence="4" type="ORF">GOP47_0005882</name>
</gene>
<dbReference type="InterPro" id="IPR005085">
    <property type="entry name" value="CBM25"/>
</dbReference>
<proteinExistence type="predicted"/>
<feature type="domain" description="Carbohydrate binding module family 25" evidence="3">
    <location>
        <begin position="799"/>
        <end position="878"/>
    </location>
</feature>
<evidence type="ECO:0000256" key="2">
    <source>
        <dbReference type="SAM" id="MobiDB-lite"/>
    </source>
</evidence>
<evidence type="ECO:0000313" key="5">
    <source>
        <dbReference type="Proteomes" id="UP000886520"/>
    </source>
</evidence>
<dbReference type="Proteomes" id="UP000886520">
    <property type="component" value="Chromosome 6"/>
</dbReference>
<dbReference type="Gene3D" id="2.60.40.10">
    <property type="entry name" value="Immunoglobulins"/>
    <property type="match status" value="1"/>
</dbReference>
<name>A0A9D4V1U8_ADICA</name>
<comment type="caution">
    <text evidence="4">The sequence shown here is derived from an EMBL/GenBank/DDBJ whole genome shotgun (WGS) entry which is preliminary data.</text>
</comment>
<dbReference type="EMBL" id="JABFUD020000006">
    <property type="protein sequence ID" value="KAI5078211.1"/>
    <property type="molecule type" value="Genomic_DNA"/>
</dbReference>
<dbReference type="SMART" id="SM01066">
    <property type="entry name" value="CBM_25"/>
    <property type="match status" value="1"/>
</dbReference>
<feature type="coiled-coil region" evidence="1">
    <location>
        <begin position="527"/>
        <end position="665"/>
    </location>
</feature>